<accession>A0ABN3LIR1</accession>
<organism evidence="2 3">
    <name type="scientific">Streptomyces longisporus</name>
    <dbReference type="NCBI Taxonomy" id="1948"/>
    <lineage>
        <taxon>Bacteria</taxon>
        <taxon>Bacillati</taxon>
        <taxon>Actinomycetota</taxon>
        <taxon>Actinomycetes</taxon>
        <taxon>Kitasatosporales</taxon>
        <taxon>Streptomycetaceae</taxon>
        <taxon>Streptomyces</taxon>
    </lineage>
</organism>
<reference evidence="2 3" key="1">
    <citation type="journal article" date="2019" name="Int. J. Syst. Evol. Microbiol.">
        <title>The Global Catalogue of Microorganisms (GCM) 10K type strain sequencing project: providing services to taxonomists for standard genome sequencing and annotation.</title>
        <authorList>
            <consortium name="The Broad Institute Genomics Platform"/>
            <consortium name="The Broad Institute Genome Sequencing Center for Infectious Disease"/>
            <person name="Wu L."/>
            <person name="Ma J."/>
        </authorList>
    </citation>
    <scope>NUCLEOTIDE SEQUENCE [LARGE SCALE GENOMIC DNA]</scope>
    <source>
        <strain evidence="2 3">JCM 4395</strain>
    </source>
</reference>
<proteinExistence type="predicted"/>
<dbReference type="EMBL" id="BAAASG010000006">
    <property type="protein sequence ID" value="GAA2483801.1"/>
    <property type="molecule type" value="Genomic_DNA"/>
</dbReference>
<name>A0ABN3LIR1_STRLO</name>
<keyword evidence="3" id="KW-1185">Reference proteome</keyword>
<evidence type="ECO:0000313" key="2">
    <source>
        <dbReference type="EMBL" id="GAA2483801.1"/>
    </source>
</evidence>
<evidence type="ECO:0000256" key="1">
    <source>
        <dbReference type="SAM" id="MobiDB-lite"/>
    </source>
</evidence>
<evidence type="ECO:0000313" key="3">
    <source>
        <dbReference type="Proteomes" id="UP001501777"/>
    </source>
</evidence>
<gene>
    <name evidence="2" type="ORF">GCM10010276_21760</name>
</gene>
<sequence length="55" mass="5839">MVLGDAETFTAEQFADLPDVNVLRTPCVNRAAPPKSREQGPRLLVRVGGSSARGS</sequence>
<comment type="caution">
    <text evidence="2">The sequence shown here is derived from an EMBL/GenBank/DDBJ whole genome shotgun (WGS) entry which is preliminary data.</text>
</comment>
<protein>
    <submittedName>
        <fullName evidence="2">Uncharacterized protein</fullName>
    </submittedName>
</protein>
<feature type="region of interest" description="Disordered" evidence="1">
    <location>
        <begin position="30"/>
        <end position="55"/>
    </location>
</feature>
<dbReference type="RefSeq" id="WP_344400113.1">
    <property type="nucleotide sequence ID" value="NZ_BAAASG010000006.1"/>
</dbReference>
<dbReference type="Proteomes" id="UP001501777">
    <property type="component" value="Unassembled WGS sequence"/>
</dbReference>